<sequence>MNCRSIKALGLSALLALSNIAVAADAPKVAFSLPALPYATNALEPAIDTQTMEIHHARHHKAYVDNLNNKVEDYPALSTTSVEDIQAHISLYDAAVRNNAGGHYNHSLFWTLMAPAGQGGTISPALKAKLAQSFGSEEAFKTKFSEAATKIFGSGWAWLIVKPDGSLAITTTSNQDNPLMDVVSDRGTPLLALDMWEHAYYLHYQNKRADYIKAWWSVVNWTEVNARFGAAAKR</sequence>
<feature type="binding site" evidence="5">
    <location>
        <position position="106"/>
    </location>
    <ligand>
        <name>Mn(2+)</name>
        <dbReference type="ChEBI" id="CHEBI:29035"/>
    </ligand>
</feature>
<dbReference type="InterPro" id="IPR036314">
    <property type="entry name" value="SOD_C_sf"/>
</dbReference>
<keyword evidence="10" id="KW-0575">Peroxidase</keyword>
<dbReference type="PRINTS" id="PR01703">
    <property type="entry name" value="MNSODISMTASE"/>
</dbReference>
<dbReference type="InterPro" id="IPR019833">
    <property type="entry name" value="Mn/Fe_SOD_BS"/>
</dbReference>
<dbReference type="FunFam" id="3.55.40.20:FF:000004">
    <property type="entry name" value="Superoxide dismutase [Fe]"/>
    <property type="match status" value="1"/>
</dbReference>
<evidence type="ECO:0000259" key="9">
    <source>
        <dbReference type="Pfam" id="PF02777"/>
    </source>
</evidence>
<feature type="domain" description="Manganese/iron superoxide dismutase N-terminal" evidence="8">
    <location>
        <begin position="31"/>
        <end position="114"/>
    </location>
</feature>
<dbReference type="PIRSF" id="PIRSF000349">
    <property type="entry name" value="SODismutase"/>
    <property type="match status" value="1"/>
</dbReference>
<dbReference type="GO" id="GO:0004601">
    <property type="term" value="F:peroxidase activity"/>
    <property type="evidence" value="ECO:0007669"/>
    <property type="project" value="UniProtKB-KW"/>
</dbReference>
<dbReference type="PROSITE" id="PS00088">
    <property type="entry name" value="SOD_MN"/>
    <property type="match status" value="1"/>
</dbReference>
<feature type="binding site" evidence="5">
    <location>
        <position position="194"/>
    </location>
    <ligand>
        <name>Mn(2+)</name>
        <dbReference type="ChEBI" id="CHEBI:29035"/>
    </ligand>
</feature>
<comment type="similarity">
    <text evidence="1 6">Belongs to the iron/manganese superoxide dismutase family.</text>
</comment>
<dbReference type="InterPro" id="IPR019831">
    <property type="entry name" value="Mn/Fe_SOD_N"/>
</dbReference>
<dbReference type="PANTHER" id="PTHR43595:SF2">
    <property type="entry name" value="SMALL RIBOSOMAL SUBUNIT PROTEIN MS42"/>
    <property type="match status" value="1"/>
</dbReference>
<feature type="binding site" evidence="5">
    <location>
        <position position="198"/>
    </location>
    <ligand>
        <name>Mn(2+)</name>
        <dbReference type="ChEBI" id="CHEBI:29035"/>
    </ligand>
</feature>
<dbReference type="SUPFAM" id="SSF54719">
    <property type="entry name" value="Fe,Mn superoxide dismutase (SOD), C-terminal domain"/>
    <property type="match status" value="1"/>
</dbReference>
<evidence type="ECO:0000256" key="2">
    <source>
        <dbReference type="ARBA" id="ARBA00012682"/>
    </source>
</evidence>
<evidence type="ECO:0000313" key="11">
    <source>
        <dbReference type="Proteomes" id="UP000000420"/>
    </source>
</evidence>
<dbReference type="RefSeq" id="WP_011035648.1">
    <property type="nucleotide sequence ID" value="NC_007086.1"/>
</dbReference>
<dbReference type="SUPFAM" id="SSF46609">
    <property type="entry name" value="Fe,Mn superoxide dismutase (SOD), N-terminal domain"/>
    <property type="match status" value="1"/>
</dbReference>
<comment type="function">
    <text evidence="6">Destroys radicals which are normally produced within the cells and which are toxic to biological systems.</text>
</comment>
<feature type="signal peptide" evidence="7">
    <location>
        <begin position="1"/>
        <end position="23"/>
    </location>
</feature>
<dbReference type="KEGG" id="xcb:XC_0407"/>
<feature type="binding site" evidence="5">
    <location>
        <position position="55"/>
    </location>
    <ligand>
        <name>Mn(2+)</name>
        <dbReference type="ChEBI" id="CHEBI:29035"/>
    </ligand>
</feature>
<dbReference type="EMBL" id="CP000050">
    <property type="protein sequence ID" value="AAY47491.1"/>
    <property type="molecule type" value="Genomic_DNA"/>
</dbReference>
<dbReference type="InterPro" id="IPR036324">
    <property type="entry name" value="Mn/Fe_SOD_N_sf"/>
</dbReference>
<dbReference type="InterPro" id="IPR001189">
    <property type="entry name" value="Mn/Fe_SOD"/>
</dbReference>
<evidence type="ECO:0000313" key="10">
    <source>
        <dbReference type="EMBL" id="AAY47491.1"/>
    </source>
</evidence>
<evidence type="ECO:0000256" key="6">
    <source>
        <dbReference type="RuleBase" id="RU000414"/>
    </source>
</evidence>
<proteinExistence type="inferred from homology"/>
<dbReference type="FunFam" id="1.10.287.990:FF:000001">
    <property type="entry name" value="Superoxide dismutase"/>
    <property type="match status" value="1"/>
</dbReference>
<dbReference type="HOGENOM" id="CLU_031625_0_1_6"/>
<protein>
    <recommendedName>
        <fullName evidence="2 6">Superoxide dismutase</fullName>
        <ecNumber evidence="2 6">1.15.1.1</ecNumber>
    </recommendedName>
</protein>
<organism evidence="10 11">
    <name type="scientific">Xanthomonas campestris pv. campestris (strain 8004)</name>
    <dbReference type="NCBI Taxonomy" id="314565"/>
    <lineage>
        <taxon>Bacteria</taxon>
        <taxon>Pseudomonadati</taxon>
        <taxon>Pseudomonadota</taxon>
        <taxon>Gammaproteobacteria</taxon>
        <taxon>Lysobacterales</taxon>
        <taxon>Lysobacteraceae</taxon>
        <taxon>Xanthomonas</taxon>
    </lineage>
</organism>
<dbReference type="InterPro" id="IPR019832">
    <property type="entry name" value="Mn/Fe_SOD_C"/>
</dbReference>
<keyword evidence="3 5" id="KW-0479">Metal-binding</keyword>
<dbReference type="EC" id="1.15.1.1" evidence="2 6"/>
<dbReference type="GO" id="GO:0046872">
    <property type="term" value="F:metal ion binding"/>
    <property type="evidence" value="ECO:0007669"/>
    <property type="project" value="UniProtKB-KW"/>
</dbReference>
<dbReference type="Gene3D" id="3.55.40.20">
    <property type="entry name" value="Iron/manganese superoxide dismutase, C-terminal domain"/>
    <property type="match status" value="1"/>
</dbReference>
<evidence type="ECO:0000256" key="3">
    <source>
        <dbReference type="ARBA" id="ARBA00022723"/>
    </source>
</evidence>
<keyword evidence="4 6" id="KW-0560">Oxidoreductase</keyword>
<feature type="chain" id="PRO_5002600864" description="Superoxide dismutase" evidence="7">
    <location>
        <begin position="24"/>
        <end position="234"/>
    </location>
</feature>
<comment type="catalytic activity">
    <reaction evidence="6">
        <text>2 superoxide + 2 H(+) = H2O2 + O2</text>
        <dbReference type="Rhea" id="RHEA:20696"/>
        <dbReference type="ChEBI" id="CHEBI:15378"/>
        <dbReference type="ChEBI" id="CHEBI:15379"/>
        <dbReference type="ChEBI" id="CHEBI:16240"/>
        <dbReference type="ChEBI" id="CHEBI:18421"/>
        <dbReference type="EC" id="1.15.1.1"/>
    </reaction>
</comment>
<evidence type="ECO:0000259" key="8">
    <source>
        <dbReference type="Pfam" id="PF00081"/>
    </source>
</evidence>
<evidence type="ECO:0000256" key="4">
    <source>
        <dbReference type="ARBA" id="ARBA00023002"/>
    </source>
</evidence>
<dbReference type="GO" id="GO:0004784">
    <property type="term" value="F:superoxide dismutase activity"/>
    <property type="evidence" value="ECO:0007669"/>
    <property type="project" value="UniProtKB-EC"/>
</dbReference>
<keyword evidence="7" id="KW-0732">Signal</keyword>
<dbReference type="Pfam" id="PF02777">
    <property type="entry name" value="Sod_Fe_C"/>
    <property type="match status" value="1"/>
</dbReference>
<dbReference type="Proteomes" id="UP000000420">
    <property type="component" value="Chromosome"/>
</dbReference>
<dbReference type="Gene3D" id="1.10.287.990">
    <property type="entry name" value="Fe,Mn superoxide dismutase (SOD) domain"/>
    <property type="match status" value="1"/>
</dbReference>
<name>A0A0H2X2Z9_XANC8</name>
<dbReference type="PANTHER" id="PTHR43595">
    <property type="entry name" value="37S RIBOSOMAL PROTEIN S26, MITOCHONDRIAL"/>
    <property type="match status" value="1"/>
</dbReference>
<evidence type="ECO:0000256" key="7">
    <source>
        <dbReference type="SAM" id="SignalP"/>
    </source>
</evidence>
<dbReference type="Pfam" id="PF00081">
    <property type="entry name" value="Sod_Fe_N"/>
    <property type="match status" value="1"/>
</dbReference>
<dbReference type="GO" id="GO:0005737">
    <property type="term" value="C:cytoplasm"/>
    <property type="evidence" value="ECO:0007669"/>
    <property type="project" value="TreeGrafter"/>
</dbReference>
<evidence type="ECO:0000256" key="5">
    <source>
        <dbReference type="PIRSR" id="PIRSR000349-1"/>
    </source>
</evidence>
<feature type="domain" description="Manganese/iron superoxide dismutase C-terminal" evidence="9">
    <location>
        <begin position="125"/>
        <end position="227"/>
    </location>
</feature>
<accession>A0A0H2X2Z9</accession>
<gene>
    <name evidence="10" type="ordered locus">XC_0407</name>
</gene>
<evidence type="ECO:0000256" key="1">
    <source>
        <dbReference type="ARBA" id="ARBA00008714"/>
    </source>
</evidence>
<reference evidence="10 11" key="1">
    <citation type="journal article" date="2005" name="Genome Res.">
        <title>Comparative and functional genomic analyses of the pathogenicity of phytopathogen Xanthomonas campestris pv. campestris.</title>
        <authorList>
            <person name="Qian W."/>
            <person name="Jia Y."/>
            <person name="Ren S.X."/>
            <person name="He Y.Q."/>
            <person name="Feng J.X."/>
            <person name="Lu L.F."/>
            <person name="Sun Q."/>
            <person name="Ying G."/>
            <person name="Tang D.J."/>
            <person name="Tang H."/>
            <person name="Wu W."/>
            <person name="Hao P."/>
            <person name="Wang L."/>
            <person name="Jiang B.L."/>
            <person name="Zeng S."/>
            <person name="Gu W.Y."/>
            <person name="Lu G."/>
            <person name="Rong L."/>
            <person name="Tian Y."/>
            <person name="Yao Z."/>
            <person name="Fu G."/>
            <person name="Chen B."/>
            <person name="Fang R."/>
            <person name="Qiang B."/>
            <person name="Chen Z."/>
            <person name="Zhao G.P."/>
            <person name="Tang J.L."/>
            <person name="He C."/>
        </authorList>
    </citation>
    <scope>NUCLEOTIDE SEQUENCE [LARGE SCALE GENOMIC DNA]</scope>
    <source>
        <strain evidence="10 11">8004</strain>
    </source>
</reference>
<dbReference type="AlphaFoldDB" id="A0A0H2X2Z9"/>